<protein>
    <submittedName>
        <fullName evidence="2">Uncharacterized protein</fullName>
    </submittedName>
</protein>
<dbReference type="Proteomes" id="UP000624244">
    <property type="component" value="Unassembled WGS sequence"/>
</dbReference>
<evidence type="ECO:0000256" key="1">
    <source>
        <dbReference type="SAM" id="MobiDB-lite"/>
    </source>
</evidence>
<dbReference type="AlphaFoldDB" id="A0A8H6DZ47"/>
<feature type="region of interest" description="Disordered" evidence="1">
    <location>
        <begin position="83"/>
        <end position="112"/>
    </location>
</feature>
<organism evidence="2 3">
    <name type="scientific">Cochliobolus sativus</name>
    <name type="common">Common root rot and spot blotch fungus</name>
    <name type="synonym">Bipolaris sorokiniana</name>
    <dbReference type="NCBI Taxonomy" id="45130"/>
    <lineage>
        <taxon>Eukaryota</taxon>
        <taxon>Fungi</taxon>
        <taxon>Dikarya</taxon>
        <taxon>Ascomycota</taxon>
        <taxon>Pezizomycotina</taxon>
        <taxon>Dothideomycetes</taxon>
        <taxon>Pleosporomycetidae</taxon>
        <taxon>Pleosporales</taxon>
        <taxon>Pleosporineae</taxon>
        <taxon>Pleosporaceae</taxon>
        <taxon>Bipolaris</taxon>
    </lineage>
</organism>
<reference evidence="2" key="1">
    <citation type="submission" date="2019-11" db="EMBL/GenBank/DDBJ databases">
        <title>Bipolaris sorokiniana Genome sequencing.</title>
        <authorList>
            <person name="Wang H."/>
        </authorList>
    </citation>
    <scope>NUCLEOTIDE SEQUENCE</scope>
</reference>
<name>A0A8H6DZ47_COCSA</name>
<dbReference type="EMBL" id="WNKQ01000002">
    <property type="protein sequence ID" value="KAF5853397.1"/>
    <property type="molecule type" value="Genomic_DNA"/>
</dbReference>
<sequence length="571" mass="63740">MNDFSPLFFSDTKSAQIYSNNELDQVSFQDMFVSPDPLLDPHMRKGPAPEGSASPDALKTPTGSPPIASKKIDCDILSKNDTSPTVSVANPLDHSHDPTMPTATQSRTSNDTPIGKPRAHFMLDMPHHEYIFPTGGTINATMVEILVLLPHWFRNPQVLMRLLNNGLTSNIHMMILEEHRQLELSTGDEIERARDYIADSYRKAMRKIMPAWLRRNHKAPEDWDATVMSIENVIPKAATKGRYVAPASIPFKDLAVGLKKLPQDYDAGDLTRALDYAMQNGKPSENGSTTDFMFPDDIHMILNHIGRTQITLTHLDSHAVPRYATIVRATEQARRKKIANGRMQRQLKVESIQQPNGLNQSPQQSALSQHAQFPLPSETMAAQFQIQQQTHSTTMTFSGLQTNLPYRGMGITQMLTPPYPQQNLTNLGIHTFNNPYNPTPQPTHALFRASSQQAAASVVSELLAARGYTQQQHQSTVWLPNIPVTCQYQGEGGEGQYDFDQVLNCPGHWTQEEQMEALMEANRTVKGELFTKVERWMEQTDEEGSGSSVEMQYSVGNTGEGGWAGIARGYL</sequence>
<evidence type="ECO:0000313" key="2">
    <source>
        <dbReference type="EMBL" id="KAF5853397.1"/>
    </source>
</evidence>
<proteinExistence type="predicted"/>
<feature type="compositionally biased region" description="Polar residues" evidence="1">
    <location>
        <begin position="101"/>
        <end position="112"/>
    </location>
</feature>
<accession>A0A8H6DZ47</accession>
<feature type="region of interest" description="Disordered" evidence="1">
    <location>
        <begin position="34"/>
        <end position="66"/>
    </location>
</feature>
<evidence type="ECO:0000313" key="3">
    <source>
        <dbReference type="Proteomes" id="UP000624244"/>
    </source>
</evidence>
<gene>
    <name evidence="2" type="ORF">GGP41_001960</name>
</gene>
<comment type="caution">
    <text evidence="2">The sequence shown here is derived from an EMBL/GenBank/DDBJ whole genome shotgun (WGS) entry which is preliminary data.</text>
</comment>